<dbReference type="InterPro" id="IPR002397">
    <property type="entry name" value="Cyt_P450_B"/>
</dbReference>
<dbReference type="EMBL" id="CAFBLU010000003">
    <property type="protein sequence ID" value="CAB4862550.1"/>
    <property type="molecule type" value="Genomic_DNA"/>
</dbReference>
<keyword evidence="4" id="KW-0560">Oxidoreductase</keyword>
<dbReference type="PRINTS" id="PR00359">
    <property type="entry name" value="BP450"/>
</dbReference>
<name>A0A6J7CYA8_9ZZZZ</name>
<evidence type="ECO:0000256" key="5">
    <source>
        <dbReference type="ARBA" id="ARBA00023004"/>
    </source>
</evidence>
<comment type="similarity">
    <text evidence="1">Belongs to the cytochrome P450 family.</text>
</comment>
<dbReference type="PRINTS" id="PR00385">
    <property type="entry name" value="P450"/>
</dbReference>
<dbReference type="Pfam" id="PF00067">
    <property type="entry name" value="p450"/>
    <property type="match status" value="1"/>
</dbReference>
<dbReference type="SUPFAM" id="SSF48264">
    <property type="entry name" value="Cytochrome P450"/>
    <property type="match status" value="1"/>
</dbReference>
<dbReference type="Gene3D" id="1.10.630.10">
    <property type="entry name" value="Cytochrome P450"/>
    <property type="match status" value="1"/>
</dbReference>
<evidence type="ECO:0000256" key="2">
    <source>
        <dbReference type="ARBA" id="ARBA00022617"/>
    </source>
</evidence>
<evidence type="ECO:0000256" key="1">
    <source>
        <dbReference type="ARBA" id="ARBA00010617"/>
    </source>
</evidence>
<evidence type="ECO:0000256" key="6">
    <source>
        <dbReference type="ARBA" id="ARBA00023033"/>
    </source>
</evidence>
<dbReference type="PANTHER" id="PTHR46696">
    <property type="entry name" value="P450, PUTATIVE (EUROFUNG)-RELATED"/>
    <property type="match status" value="1"/>
</dbReference>
<proteinExistence type="inferred from homology"/>
<keyword evidence="6" id="KW-0503">Monooxygenase</keyword>
<dbReference type="InterPro" id="IPR036396">
    <property type="entry name" value="Cyt_P450_sf"/>
</dbReference>
<dbReference type="GO" id="GO:0008395">
    <property type="term" value="F:steroid hydroxylase activity"/>
    <property type="evidence" value="ECO:0007669"/>
    <property type="project" value="TreeGrafter"/>
</dbReference>
<gene>
    <name evidence="7" type="ORF">UFOPK3444_00256</name>
</gene>
<keyword evidence="2" id="KW-0349">Heme</keyword>
<dbReference type="InterPro" id="IPR001128">
    <property type="entry name" value="Cyt_P450"/>
</dbReference>
<keyword evidence="3" id="KW-0479">Metal-binding</keyword>
<keyword evidence="5" id="KW-0408">Iron</keyword>
<dbReference type="GO" id="GO:0036199">
    <property type="term" value="F:cholest-4-en-3-one 26-monooxygenase activity"/>
    <property type="evidence" value="ECO:0007669"/>
    <property type="project" value="TreeGrafter"/>
</dbReference>
<reference evidence="7" key="1">
    <citation type="submission" date="2020-05" db="EMBL/GenBank/DDBJ databases">
        <authorList>
            <person name="Chiriac C."/>
            <person name="Salcher M."/>
            <person name="Ghai R."/>
            <person name="Kavagutti S V."/>
        </authorList>
    </citation>
    <scope>NUCLEOTIDE SEQUENCE</scope>
</reference>
<organism evidence="7">
    <name type="scientific">freshwater metagenome</name>
    <dbReference type="NCBI Taxonomy" id="449393"/>
    <lineage>
        <taxon>unclassified sequences</taxon>
        <taxon>metagenomes</taxon>
        <taxon>ecological metagenomes</taxon>
    </lineage>
</organism>
<evidence type="ECO:0000313" key="7">
    <source>
        <dbReference type="EMBL" id="CAB4862550.1"/>
    </source>
</evidence>
<dbReference type="AlphaFoldDB" id="A0A6J7CYA8"/>
<dbReference type="CDD" id="cd11033">
    <property type="entry name" value="CYP142-like"/>
    <property type="match status" value="1"/>
</dbReference>
<evidence type="ECO:0000256" key="3">
    <source>
        <dbReference type="ARBA" id="ARBA00022723"/>
    </source>
</evidence>
<dbReference type="GO" id="GO:0005506">
    <property type="term" value="F:iron ion binding"/>
    <property type="evidence" value="ECO:0007669"/>
    <property type="project" value="InterPro"/>
</dbReference>
<dbReference type="FunFam" id="1.10.630.10:FF:000018">
    <property type="entry name" value="Cytochrome P450 monooxygenase"/>
    <property type="match status" value="1"/>
</dbReference>
<accession>A0A6J7CYA8</accession>
<dbReference type="GO" id="GO:0020037">
    <property type="term" value="F:heme binding"/>
    <property type="evidence" value="ECO:0007669"/>
    <property type="project" value="InterPro"/>
</dbReference>
<sequence length="413" mass="46496">MSEQEIPLDEIPAFDEEMWADGPPYEFFKRLRSECPVHFTADMLDFPDEPGFWSLTKAEDLRTVSRDWETFSSERGGILAATGALPLELMQSMFIAMDPPKHDRLKALFQRGFTPKRIAMHEDEIRQIVREELDKLDGQETCEIVHDIAQPVVARVICGFMGIADEDVLIWSDLINTILAANDPDVNPEGLQSIMERDMPLVFEKAQALVNARRENPTEDLTSVLVHAEVDGEKLEDHEIIMGFFLLMAAGNDSTKSTFSSAVRALLEHPDQKAKLLANMDLVPSTVEESLRMFPAFAHFRRTATKDTVINGQEIKEGDKVVMWYIGAGRDEDEFERADEFDVERNPTHQSFGAGGRHFCLGSALARLELKILLEETFSRYPEMELDGTPTHVVSGFVNQLKALPVTLGPRAS</sequence>
<evidence type="ECO:0000256" key="4">
    <source>
        <dbReference type="ARBA" id="ARBA00023002"/>
    </source>
</evidence>
<dbReference type="GO" id="GO:0006707">
    <property type="term" value="P:cholesterol catabolic process"/>
    <property type="evidence" value="ECO:0007669"/>
    <property type="project" value="TreeGrafter"/>
</dbReference>
<protein>
    <submittedName>
        <fullName evidence="7">Unannotated protein</fullName>
    </submittedName>
</protein>
<dbReference type="PANTHER" id="PTHR46696:SF4">
    <property type="entry name" value="BIOTIN BIOSYNTHESIS CYTOCHROME P450"/>
    <property type="match status" value="1"/>
</dbReference>